<name>A0A176ZAX5_9BRAD</name>
<keyword evidence="1" id="KW-0472">Membrane</keyword>
<dbReference type="Pfam" id="PF13687">
    <property type="entry name" value="DUF4153"/>
    <property type="match status" value="1"/>
</dbReference>
<evidence type="ECO:0000313" key="2">
    <source>
        <dbReference type="EMBL" id="OAF17791.1"/>
    </source>
</evidence>
<feature type="transmembrane region" description="Helical" evidence="1">
    <location>
        <begin position="92"/>
        <end position="109"/>
    </location>
</feature>
<feature type="transmembrane region" description="Helical" evidence="1">
    <location>
        <begin position="191"/>
        <end position="210"/>
    </location>
</feature>
<feature type="transmembrane region" description="Helical" evidence="1">
    <location>
        <begin position="251"/>
        <end position="270"/>
    </location>
</feature>
<feature type="transmembrane region" description="Helical" evidence="1">
    <location>
        <begin position="43"/>
        <end position="61"/>
    </location>
</feature>
<keyword evidence="1" id="KW-1133">Transmembrane helix</keyword>
<feature type="transmembrane region" description="Helical" evidence="1">
    <location>
        <begin position="151"/>
        <end position="171"/>
    </location>
</feature>
<dbReference type="RefSeq" id="WP_063678217.1">
    <property type="nucleotide sequence ID" value="NZ_LSEF01000041.1"/>
</dbReference>
<feature type="transmembrane region" description="Helical" evidence="1">
    <location>
        <begin position="290"/>
        <end position="307"/>
    </location>
</feature>
<feature type="transmembrane region" description="Helical" evidence="1">
    <location>
        <begin position="351"/>
        <end position="371"/>
    </location>
</feature>
<accession>A0A176ZAX5</accession>
<reference evidence="2 3" key="1">
    <citation type="submission" date="2016-02" db="EMBL/GenBank/DDBJ databases">
        <title>Draft genome sequence of the strain BR 10247T Bradyrhizobium neotropicale isolated from nodules of Centrolobium paraense.</title>
        <authorList>
            <person name="Simoes-Araujo J.L."/>
            <person name="Barauna A.C."/>
            <person name="Silva K."/>
            <person name="Zilli J.E."/>
        </authorList>
    </citation>
    <scope>NUCLEOTIDE SEQUENCE [LARGE SCALE GENOMIC DNA]</scope>
    <source>
        <strain evidence="2 3">BR 10247</strain>
    </source>
</reference>
<gene>
    <name evidence="2" type="ORF">AXW67_07755</name>
</gene>
<sequence length="496" mass="54454">MTSLASTSTIDIQPMRPSAIPAKLAMALMLAALADWLLYGERIGLSLSIFAVAIACASLLANHASLEWRRALIGGAVLALGLVPAIEEVNTLSFAILTIAMVVGLLLATNPETTEFADRARALRNFFLFGPLRFFPDALQVFNMSAFTRAIALWLLPAVLGMVFVALFAAANPVIEQWVSLLNPKLIVEYVSVWRVLFWTAMLALVWPFIHVRWRRQKSVATAAADVAEPEPLASFVPAEFLGPATILRSLILFNVLFAAQSTLDGIYLWGHVALPTSLTYAAYAHRGAYPLIATALLAAVFVLAAMRPGGAAEKSKVIRPLVYLWVGQNVLLVASSILRLDLYVDIYMLTYWRIAAFIWMGLVAVGLVLIVARIALNRSNRWLISANLIALTIVLYSSSLMNFDALIADYNVAHSREASGRGVQIDINYLLTLGPQALPAIDKAIALRAGANESCLVSRRDRLVEQQRQDLAWRTWGFRSWRLQRRLDAQAKAAG</sequence>
<feature type="transmembrane region" description="Helical" evidence="1">
    <location>
        <begin position="68"/>
        <end position="86"/>
    </location>
</feature>
<organism evidence="2 3">
    <name type="scientific">Bradyrhizobium neotropicale</name>
    <dbReference type="NCBI Taxonomy" id="1497615"/>
    <lineage>
        <taxon>Bacteria</taxon>
        <taxon>Pseudomonadati</taxon>
        <taxon>Pseudomonadota</taxon>
        <taxon>Alphaproteobacteria</taxon>
        <taxon>Hyphomicrobiales</taxon>
        <taxon>Nitrobacteraceae</taxon>
        <taxon>Bradyrhizobium</taxon>
    </lineage>
</organism>
<dbReference type="Proteomes" id="UP000077173">
    <property type="component" value="Unassembled WGS sequence"/>
</dbReference>
<dbReference type="AlphaFoldDB" id="A0A176ZAX5"/>
<comment type="caution">
    <text evidence="2">The sequence shown here is derived from an EMBL/GenBank/DDBJ whole genome shotgun (WGS) entry which is preliminary data.</text>
</comment>
<feature type="transmembrane region" description="Helical" evidence="1">
    <location>
        <begin position="319"/>
        <end position="339"/>
    </location>
</feature>
<keyword evidence="1" id="KW-0812">Transmembrane</keyword>
<dbReference type="EMBL" id="LSEF01000041">
    <property type="protein sequence ID" value="OAF17791.1"/>
    <property type="molecule type" value="Genomic_DNA"/>
</dbReference>
<feature type="transmembrane region" description="Helical" evidence="1">
    <location>
        <begin position="20"/>
        <end position="37"/>
    </location>
</feature>
<evidence type="ECO:0000256" key="1">
    <source>
        <dbReference type="SAM" id="Phobius"/>
    </source>
</evidence>
<keyword evidence="3" id="KW-1185">Reference proteome</keyword>
<dbReference type="GeneID" id="32587079"/>
<evidence type="ECO:0000313" key="3">
    <source>
        <dbReference type="Proteomes" id="UP000077173"/>
    </source>
</evidence>
<dbReference type="InterPro" id="IPR025291">
    <property type="entry name" value="DUF4153"/>
</dbReference>
<feature type="transmembrane region" description="Helical" evidence="1">
    <location>
        <begin position="383"/>
        <end position="402"/>
    </location>
</feature>
<protein>
    <submittedName>
        <fullName evidence="2">Uncharacterized protein</fullName>
    </submittedName>
</protein>
<proteinExistence type="predicted"/>